<evidence type="ECO:0000313" key="3">
    <source>
        <dbReference type="Proteomes" id="UP001150904"/>
    </source>
</evidence>
<evidence type="ECO:0000313" key="2">
    <source>
        <dbReference type="EMBL" id="KAJ5191210.1"/>
    </source>
</evidence>
<dbReference type="Proteomes" id="UP001150904">
    <property type="component" value="Unassembled WGS sequence"/>
</dbReference>
<name>A0A9W9J6G3_9EURO</name>
<organism evidence="2 3">
    <name type="scientific">Penicillium cinerascens</name>
    <dbReference type="NCBI Taxonomy" id="70096"/>
    <lineage>
        <taxon>Eukaryota</taxon>
        <taxon>Fungi</taxon>
        <taxon>Dikarya</taxon>
        <taxon>Ascomycota</taxon>
        <taxon>Pezizomycotina</taxon>
        <taxon>Eurotiomycetes</taxon>
        <taxon>Eurotiomycetidae</taxon>
        <taxon>Eurotiales</taxon>
        <taxon>Aspergillaceae</taxon>
        <taxon>Penicillium</taxon>
    </lineage>
</organism>
<dbReference type="GeneID" id="83184552"/>
<feature type="compositionally biased region" description="Polar residues" evidence="1">
    <location>
        <begin position="28"/>
        <end position="44"/>
    </location>
</feature>
<reference evidence="2" key="2">
    <citation type="journal article" date="2023" name="IMA Fungus">
        <title>Comparative genomic study of the Penicillium genus elucidates a diverse pangenome and 15 lateral gene transfer events.</title>
        <authorList>
            <person name="Petersen C."/>
            <person name="Sorensen T."/>
            <person name="Nielsen M.R."/>
            <person name="Sondergaard T.E."/>
            <person name="Sorensen J.L."/>
            <person name="Fitzpatrick D.A."/>
            <person name="Frisvad J.C."/>
            <person name="Nielsen K.L."/>
        </authorList>
    </citation>
    <scope>NUCLEOTIDE SEQUENCE</scope>
    <source>
        <strain evidence="2">IBT 15544</strain>
    </source>
</reference>
<accession>A0A9W9J6G3</accession>
<gene>
    <name evidence="2" type="ORF">N7498_010195</name>
</gene>
<sequence length="106" mass="11736">MSPGLSQTSNSLHSDASQGPHETVASPPKSTSPVISSENQSTILPSHRRANTEYVARPPIFEENYDYPRDRDNPPEPLLDRHIPQKEVRSQGKDPVGLVPRQIRSG</sequence>
<protein>
    <submittedName>
        <fullName evidence="2">Uncharacterized protein</fullName>
    </submittedName>
</protein>
<dbReference type="AlphaFoldDB" id="A0A9W9J6G3"/>
<feature type="compositionally biased region" description="Basic and acidic residues" evidence="1">
    <location>
        <begin position="66"/>
        <end position="92"/>
    </location>
</feature>
<keyword evidence="3" id="KW-1185">Reference proteome</keyword>
<dbReference type="RefSeq" id="XP_058304150.1">
    <property type="nucleotide sequence ID" value="XM_058457251.1"/>
</dbReference>
<proteinExistence type="predicted"/>
<evidence type="ECO:0000256" key="1">
    <source>
        <dbReference type="SAM" id="MobiDB-lite"/>
    </source>
</evidence>
<reference evidence="2" key="1">
    <citation type="submission" date="2022-12" db="EMBL/GenBank/DDBJ databases">
        <authorList>
            <person name="Petersen C."/>
        </authorList>
    </citation>
    <scope>NUCLEOTIDE SEQUENCE</scope>
    <source>
        <strain evidence="2">IBT 15544</strain>
    </source>
</reference>
<feature type="compositionally biased region" description="Polar residues" evidence="1">
    <location>
        <begin position="1"/>
        <end position="17"/>
    </location>
</feature>
<comment type="caution">
    <text evidence="2">The sequence shown here is derived from an EMBL/GenBank/DDBJ whole genome shotgun (WGS) entry which is preliminary data.</text>
</comment>
<dbReference type="EMBL" id="JAPQKR010000016">
    <property type="protein sequence ID" value="KAJ5191210.1"/>
    <property type="molecule type" value="Genomic_DNA"/>
</dbReference>
<feature type="region of interest" description="Disordered" evidence="1">
    <location>
        <begin position="1"/>
        <end position="106"/>
    </location>
</feature>